<dbReference type="Proteomes" id="UP001521931">
    <property type="component" value="Unassembled WGS sequence"/>
</dbReference>
<evidence type="ECO:0000259" key="1">
    <source>
        <dbReference type="Pfam" id="PF11575"/>
    </source>
</evidence>
<evidence type="ECO:0000313" key="3">
    <source>
        <dbReference type="Proteomes" id="UP001521931"/>
    </source>
</evidence>
<gene>
    <name evidence="2" type="ORF">MHL29_03180</name>
</gene>
<dbReference type="EMBL" id="JAKRCV010000006">
    <property type="protein sequence ID" value="MCG7320898.1"/>
    <property type="molecule type" value="Genomic_DNA"/>
</dbReference>
<name>A0ABS9PZ33_9MICO</name>
<reference evidence="2 3" key="1">
    <citation type="submission" date="2022-02" db="EMBL/GenBank/DDBJ databases">
        <title>Uncovering new skin microbiome diversity through culturing and metagenomics.</title>
        <authorList>
            <person name="Conlan S."/>
            <person name="Deming C."/>
            <person name="Nisc Comparative Sequencing Program N."/>
            <person name="Segre J.A."/>
        </authorList>
    </citation>
    <scope>NUCLEOTIDE SEQUENCE [LARGE SCALE GENOMIC DNA]</scope>
    <source>
        <strain evidence="2 3">ACRQZ</strain>
    </source>
</reference>
<keyword evidence="3" id="KW-1185">Reference proteome</keyword>
<accession>A0ABS9PZ33</accession>
<evidence type="ECO:0000313" key="2">
    <source>
        <dbReference type="EMBL" id="MCG7320898.1"/>
    </source>
</evidence>
<feature type="domain" description="Ferric siderophore reductase C-terminal" evidence="1">
    <location>
        <begin position="211"/>
        <end position="231"/>
    </location>
</feature>
<sequence length="245" mass="25897">MGYPLAGGELELACDLVSSRIAWLDLVSGPGDASSGPQVDTSEVAAGSEAGLQALDAWRERVDGGWARAYGHRQPPHVAATFVLGWYLDALAYPAAYAAAIGPWVLDVSPGAVVIEPHPTQGYPARVRLSATAGHQTVASQPVRLRRAEESYRRHAEPVAGSYAAPGVKMSSRQRLGMVDDLWHVATERAAAAAGSPLLARAGDGTRDWLRASCCFIYALPGASTCSTCPRRARATRSARRPLAP</sequence>
<comment type="caution">
    <text evidence="2">The sequence shown here is derived from an EMBL/GenBank/DDBJ whole genome shotgun (WGS) entry which is preliminary data.</text>
</comment>
<protein>
    <submittedName>
        <fullName evidence="2">(2Fe-2S)-binding protein</fullName>
    </submittedName>
</protein>
<dbReference type="InterPro" id="IPR024726">
    <property type="entry name" value="FhuF_C"/>
</dbReference>
<organism evidence="2 3">
    <name type="scientific">Arsenicicoccus bolidensis</name>
    <dbReference type="NCBI Taxonomy" id="229480"/>
    <lineage>
        <taxon>Bacteria</taxon>
        <taxon>Bacillati</taxon>
        <taxon>Actinomycetota</taxon>
        <taxon>Actinomycetes</taxon>
        <taxon>Micrococcales</taxon>
        <taxon>Intrasporangiaceae</taxon>
        <taxon>Arsenicicoccus</taxon>
    </lineage>
</organism>
<dbReference type="RefSeq" id="WP_239262193.1">
    <property type="nucleotide sequence ID" value="NZ_JAKRCV010000006.1"/>
</dbReference>
<dbReference type="Pfam" id="PF11575">
    <property type="entry name" value="FhuF_C"/>
    <property type="match status" value="1"/>
</dbReference>
<proteinExistence type="predicted"/>